<comment type="caution">
    <text evidence="1">The sequence shown here is derived from an EMBL/GenBank/DDBJ whole genome shotgun (WGS) entry which is preliminary data.</text>
</comment>
<evidence type="ECO:0000313" key="1">
    <source>
        <dbReference type="EMBL" id="KAI4332045.1"/>
    </source>
</evidence>
<dbReference type="EMBL" id="CM039432">
    <property type="protein sequence ID" value="KAI4332045.1"/>
    <property type="molecule type" value="Genomic_DNA"/>
</dbReference>
<evidence type="ECO:0000313" key="2">
    <source>
        <dbReference type="Proteomes" id="UP000828941"/>
    </source>
</evidence>
<proteinExistence type="predicted"/>
<gene>
    <name evidence="1" type="ORF">L6164_016986</name>
</gene>
<sequence length="325" mass="36889">MKPMVILLQGVFLPSSPTITCSKLSFHSNSFVPPSTIALSVPSYVGTTRFLSTARVSCKKLNCKDLDIDMIKEGKDHEDDDEGGFFPQGTYKIREENDVYQEEEQEDKDDADDRFSRRGLYDARDEKDYDRDPEFAEIIGSCLEDPQKAQSKMEERLRKKRNKILHSKTGSGKPVKVTFNKFDFSNSYIWLEFYNAPLAKDITLICDTIRAWHIVGRLGGCNSMNMQLSQSPMDKRPSYDYIQGANVTPTTFYNIGDLEVQDNLARIWVDIGTNEPLILDVLINALTQISSDYVGIKHVMFGGTEFGNWKENLTSEDAGFSVHKI</sequence>
<name>A0ACB9NBI3_BAUVA</name>
<reference evidence="1 2" key="1">
    <citation type="journal article" date="2022" name="DNA Res.">
        <title>Chromosomal-level genome assembly of the orchid tree Bauhinia variegata (Leguminosae; Cercidoideae) supports the allotetraploid origin hypothesis of Bauhinia.</title>
        <authorList>
            <person name="Zhong Y."/>
            <person name="Chen Y."/>
            <person name="Zheng D."/>
            <person name="Pang J."/>
            <person name="Liu Y."/>
            <person name="Luo S."/>
            <person name="Meng S."/>
            <person name="Qian L."/>
            <person name="Wei D."/>
            <person name="Dai S."/>
            <person name="Zhou R."/>
        </authorList>
    </citation>
    <scope>NUCLEOTIDE SEQUENCE [LARGE SCALE GENOMIC DNA]</scope>
    <source>
        <strain evidence="1">BV-YZ2020</strain>
    </source>
</reference>
<keyword evidence="2" id="KW-1185">Reference proteome</keyword>
<dbReference type="Proteomes" id="UP000828941">
    <property type="component" value="Chromosome 7"/>
</dbReference>
<protein>
    <submittedName>
        <fullName evidence="1">Uncharacterized protein</fullName>
    </submittedName>
</protein>
<accession>A0ACB9NBI3</accession>
<organism evidence="1 2">
    <name type="scientific">Bauhinia variegata</name>
    <name type="common">Purple orchid tree</name>
    <name type="synonym">Phanera variegata</name>
    <dbReference type="NCBI Taxonomy" id="167791"/>
    <lineage>
        <taxon>Eukaryota</taxon>
        <taxon>Viridiplantae</taxon>
        <taxon>Streptophyta</taxon>
        <taxon>Embryophyta</taxon>
        <taxon>Tracheophyta</taxon>
        <taxon>Spermatophyta</taxon>
        <taxon>Magnoliopsida</taxon>
        <taxon>eudicotyledons</taxon>
        <taxon>Gunneridae</taxon>
        <taxon>Pentapetalae</taxon>
        <taxon>rosids</taxon>
        <taxon>fabids</taxon>
        <taxon>Fabales</taxon>
        <taxon>Fabaceae</taxon>
        <taxon>Cercidoideae</taxon>
        <taxon>Cercideae</taxon>
        <taxon>Bauhiniinae</taxon>
        <taxon>Bauhinia</taxon>
    </lineage>
</organism>